<dbReference type="OrthoDB" id="5601064at2"/>
<dbReference type="SUPFAM" id="SSF52540">
    <property type="entry name" value="P-loop containing nucleoside triphosphate hydrolases"/>
    <property type="match status" value="1"/>
</dbReference>
<gene>
    <name evidence="1" type="ORF">CBP31_01190</name>
</gene>
<dbReference type="EMBL" id="CP021377">
    <property type="protein sequence ID" value="ART81417.1"/>
    <property type="molecule type" value="Genomic_DNA"/>
</dbReference>
<reference evidence="1 2" key="1">
    <citation type="journal article" date="2014" name="Int. J. Syst. Evol. Microbiol.">
        <title>Oceanisphaera profunda sp. nov., a marine bacterium isolated from deep-sea sediment, and emended description of the genus Oceanisphaera.</title>
        <authorList>
            <person name="Xu Z."/>
            <person name="Zhang X.Y."/>
            <person name="Su H.N."/>
            <person name="Yu Z.C."/>
            <person name="Liu C."/>
            <person name="Li H."/>
            <person name="Chen X.L."/>
            <person name="Song X.Y."/>
            <person name="Xie B.B."/>
            <person name="Qin Q.L."/>
            <person name="Zhou B.C."/>
            <person name="Shi M."/>
            <person name="Huang Y."/>
            <person name="Zhang Y.Z."/>
        </authorList>
    </citation>
    <scope>NUCLEOTIDE SEQUENCE [LARGE SCALE GENOMIC DNA]</scope>
    <source>
        <strain evidence="1 2">SM1222</strain>
    </source>
</reference>
<dbReference type="InterPro" id="IPR027417">
    <property type="entry name" value="P-loop_NTPase"/>
</dbReference>
<name>A0A1Y0D2H2_9GAMM</name>
<dbReference type="Proteomes" id="UP000243937">
    <property type="component" value="Chromosome"/>
</dbReference>
<evidence type="ECO:0000313" key="2">
    <source>
        <dbReference type="Proteomes" id="UP000243937"/>
    </source>
</evidence>
<accession>A0A1Y0D2H2</accession>
<sequence length="113" mass="12287">MTTQMQTPQVSINHWSPVQQARLLINLALISHDNKGWILLANAPAPLSRQALINAGINPARVIEAKQASAQLIEQAMNSSNIAAVVCWKGSQVISSTLSLYKPHPTTNESIKH</sequence>
<evidence type="ECO:0008006" key="3">
    <source>
        <dbReference type="Google" id="ProtNLM"/>
    </source>
</evidence>
<dbReference type="RefSeq" id="WP_087034501.1">
    <property type="nucleotide sequence ID" value="NZ_CP021377.1"/>
</dbReference>
<protein>
    <recommendedName>
        <fullName evidence="3">Cell division inhibitor</fullName>
    </recommendedName>
</protein>
<proteinExistence type="predicted"/>
<organism evidence="1 2">
    <name type="scientific">Oceanisphaera profunda</name>
    <dbReference type="NCBI Taxonomy" id="1416627"/>
    <lineage>
        <taxon>Bacteria</taxon>
        <taxon>Pseudomonadati</taxon>
        <taxon>Pseudomonadota</taxon>
        <taxon>Gammaproteobacteria</taxon>
        <taxon>Aeromonadales</taxon>
        <taxon>Aeromonadaceae</taxon>
        <taxon>Oceanisphaera</taxon>
    </lineage>
</organism>
<dbReference type="AlphaFoldDB" id="A0A1Y0D2H2"/>
<keyword evidence="2" id="KW-1185">Reference proteome</keyword>
<evidence type="ECO:0000313" key="1">
    <source>
        <dbReference type="EMBL" id="ART81417.1"/>
    </source>
</evidence>
<dbReference type="KEGG" id="opf:CBP31_01190"/>
<dbReference type="Gene3D" id="3.40.50.300">
    <property type="entry name" value="P-loop containing nucleotide triphosphate hydrolases"/>
    <property type="match status" value="1"/>
</dbReference>